<dbReference type="RefSeq" id="WP_048892636.1">
    <property type="nucleotide sequence ID" value="NZ_AP024237.1"/>
</dbReference>
<dbReference type="Gene3D" id="2.60.40.2230">
    <property type="entry name" value="Uncharacterised protein YcnI-like PF07987, DUF1775"/>
    <property type="match status" value="1"/>
</dbReference>
<evidence type="ECO:0000313" key="3">
    <source>
        <dbReference type="Proteomes" id="UP000595446"/>
    </source>
</evidence>
<protein>
    <recommendedName>
        <fullName evidence="1">YncI copper-binding domain-containing protein</fullName>
    </recommendedName>
</protein>
<proteinExistence type="predicted"/>
<organism evidence="2 3">
    <name type="scientific">Mycobacterium heckeshornense</name>
    <dbReference type="NCBI Taxonomy" id="110505"/>
    <lineage>
        <taxon>Bacteria</taxon>
        <taxon>Bacillati</taxon>
        <taxon>Actinomycetota</taxon>
        <taxon>Actinomycetes</taxon>
        <taxon>Mycobacteriales</taxon>
        <taxon>Mycobacteriaceae</taxon>
        <taxon>Mycobacterium</taxon>
    </lineage>
</organism>
<dbReference type="InterPro" id="IPR038507">
    <property type="entry name" value="YcnI-like_sf"/>
</dbReference>
<dbReference type="EMBL" id="AP024237">
    <property type="protein sequence ID" value="BCO33631.1"/>
    <property type="molecule type" value="Genomic_DNA"/>
</dbReference>
<evidence type="ECO:0000313" key="2">
    <source>
        <dbReference type="EMBL" id="BCO33631.1"/>
    </source>
</evidence>
<gene>
    <name evidence="2" type="ORF">MHEC_00640</name>
</gene>
<keyword evidence="3" id="KW-1185">Reference proteome</keyword>
<sequence length="226" mass="23064">MPRRHSLAMRVALVTVSAATLYVGAVAGVAPAWAHVHATSDNPVRGSMAIVTFEVPNESPTGAPTTALSVALPGVAAARTETVPGWTAKLERDAASGVVRSVTWTAAPNGGIPADQFALFRISLRLPDSDTVAFPATQTYADGSVVKWDEPPLPGGAEPERPAPRLTLAAGPGGPLEHHMPAAVAPTDPAARQANSSADNTARLLGGCALLVAALGVAIALLRRRG</sequence>
<dbReference type="OrthoDB" id="9810871at2"/>
<dbReference type="STRING" id="110505.ACT16_17000"/>
<dbReference type="AlphaFoldDB" id="A0A2G8AYJ9"/>
<feature type="domain" description="YncI copper-binding" evidence="1">
    <location>
        <begin position="35"/>
        <end position="168"/>
    </location>
</feature>
<dbReference type="Proteomes" id="UP000595446">
    <property type="component" value="Chromosome"/>
</dbReference>
<accession>A0A2G8AYJ9</accession>
<evidence type="ECO:0000259" key="1">
    <source>
        <dbReference type="Pfam" id="PF07987"/>
    </source>
</evidence>
<dbReference type="Pfam" id="PF07987">
    <property type="entry name" value="DUF1775"/>
    <property type="match status" value="1"/>
</dbReference>
<reference evidence="2 3" key="1">
    <citation type="submission" date="2020-12" db="EMBL/GenBank/DDBJ databases">
        <title>Complete genome sequence of Mycobacterium heckeshornense JCM 15655T, closely related to a pathogenic non-tuberculous mycobacterial species Mycobacterium xenopi.</title>
        <authorList>
            <person name="Yoshida M."/>
            <person name="Fukano H."/>
            <person name="Asakura T."/>
            <person name="Suzuki M."/>
            <person name="Hoshino Y."/>
        </authorList>
    </citation>
    <scope>NUCLEOTIDE SEQUENCE [LARGE SCALE GENOMIC DNA]</scope>
    <source>
        <strain evidence="2 3">JCM 15655</strain>
    </source>
</reference>
<dbReference type="InterPro" id="IPR012533">
    <property type="entry name" value="YcnI-copper_dom"/>
</dbReference>
<dbReference type="CDD" id="cd08545">
    <property type="entry name" value="YcnI_like"/>
    <property type="match status" value="1"/>
</dbReference>
<name>A0A2G8AYJ9_9MYCO</name>